<feature type="transmembrane region" description="Helical" evidence="7">
    <location>
        <begin position="530"/>
        <end position="552"/>
    </location>
</feature>
<sequence length="614" mass="64758">MFVPASPLRGAALALPPELAFLVGDGVPPEILLIAARVARREGSDPVTALLRTGLMDEEAYYAALARALGVPYRGAGLALGPGVRFPDDLVADAAPAPEGGLVVAPQGRAVAALLAEPRRAVAVTAPGHLRAAVMRARGPEAAAHAAEDLGIRAPEWAYRPGMRPAQWLALWLGLAALPLLLDAPEGVQLAALAAGAVAMLAVLVFRLTAVLTRGAPAPAPDPGRVPDAALPVYTVMVALHREARVVPRLVEALAGLDYPATKLDLKLVIEADDRETAAAIAAVAPPHRFEVVTVPPGLPRTKPRALNLALPLARGRYLVVYDAEDVPDPGQLRAAAALFAAAPLRTACLQGRLVIDNTRDSWLTRCFTLEYAALFDVLLPALAAWMLPVPLGGTTTHFRTETLRALHGWDAWNVTEDADLGMRLALAGYHVGDLQLSTLEEAPARLGPWLRQRTRWMKGFLQTAITHGRDPRDSLRRLGPLGLLCAVAMVPGTLLSALAYPVLMALAAWRFLAAPLPAAPTLPENMPAALGLLVFGSGLGAMLLPAILGCCRRGWWSLLPWVALLPFYYGLVSLAACLGIVELIVAPARWNKTEHGLAVTSRSGALGPAGAPP</sequence>
<accession>A0ABQ4R4H1</accession>
<keyword evidence="2" id="KW-0328">Glycosyltransferase</keyword>
<dbReference type="InterPro" id="IPR050321">
    <property type="entry name" value="Glycosyltr_2/OpgH_subfam"/>
</dbReference>
<evidence type="ECO:0000256" key="1">
    <source>
        <dbReference type="ARBA" id="ARBA00004141"/>
    </source>
</evidence>
<evidence type="ECO:0000259" key="8">
    <source>
        <dbReference type="Pfam" id="PF13632"/>
    </source>
</evidence>
<keyword evidence="6 7" id="KW-0472">Membrane</keyword>
<feature type="domain" description="Glycosyltransferase 2-like" evidence="8">
    <location>
        <begin position="319"/>
        <end position="515"/>
    </location>
</feature>
<dbReference type="InterPro" id="IPR001173">
    <property type="entry name" value="Glyco_trans_2-like"/>
</dbReference>
<evidence type="ECO:0000256" key="5">
    <source>
        <dbReference type="ARBA" id="ARBA00022989"/>
    </source>
</evidence>
<evidence type="ECO:0000313" key="9">
    <source>
        <dbReference type="EMBL" id="GJD52337.1"/>
    </source>
</evidence>
<dbReference type="PANTHER" id="PTHR43867:SF2">
    <property type="entry name" value="CELLULOSE SYNTHASE CATALYTIC SUBUNIT A [UDP-FORMING]"/>
    <property type="match status" value="1"/>
</dbReference>
<feature type="transmembrane region" description="Helical" evidence="7">
    <location>
        <begin position="482"/>
        <end position="510"/>
    </location>
</feature>
<name>A0ABQ4R4H1_9HYPH</name>
<dbReference type="EMBL" id="BPQH01000018">
    <property type="protein sequence ID" value="GJD52337.1"/>
    <property type="molecule type" value="Genomic_DNA"/>
</dbReference>
<protein>
    <recommendedName>
        <fullName evidence="8">Glycosyltransferase 2-like domain-containing protein</fullName>
    </recommendedName>
</protein>
<comment type="caution">
    <text evidence="9">The sequence shown here is derived from an EMBL/GenBank/DDBJ whole genome shotgun (WGS) entry which is preliminary data.</text>
</comment>
<evidence type="ECO:0000256" key="3">
    <source>
        <dbReference type="ARBA" id="ARBA00022679"/>
    </source>
</evidence>
<organism evidence="9 10">
    <name type="scientific">Methylobacterium crusticola</name>
    <dbReference type="NCBI Taxonomy" id="1697972"/>
    <lineage>
        <taxon>Bacteria</taxon>
        <taxon>Pseudomonadati</taxon>
        <taxon>Pseudomonadota</taxon>
        <taxon>Alphaproteobacteria</taxon>
        <taxon>Hyphomicrobiales</taxon>
        <taxon>Methylobacteriaceae</taxon>
        <taxon>Methylobacterium</taxon>
    </lineage>
</organism>
<gene>
    <name evidence="9" type="ORF">OPKNFCMD_5102</name>
</gene>
<dbReference type="Gene3D" id="3.90.550.10">
    <property type="entry name" value="Spore Coat Polysaccharide Biosynthesis Protein SpsA, Chain A"/>
    <property type="match status" value="1"/>
</dbReference>
<feature type="transmembrane region" description="Helical" evidence="7">
    <location>
        <begin position="188"/>
        <end position="206"/>
    </location>
</feature>
<dbReference type="RefSeq" id="WP_128563348.1">
    <property type="nucleotide sequence ID" value="NZ_BPQH01000018.1"/>
</dbReference>
<reference evidence="9" key="1">
    <citation type="journal article" date="2021" name="Front. Microbiol.">
        <title>Comprehensive Comparative Genomics and Phenotyping of Methylobacterium Species.</title>
        <authorList>
            <person name="Alessa O."/>
            <person name="Ogura Y."/>
            <person name="Fujitani Y."/>
            <person name="Takami H."/>
            <person name="Hayashi T."/>
            <person name="Sahin N."/>
            <person name="Tani A."/>
        </authorList>
    </citation>
    <scope>NUCLEOTIDE SEQUENCE</scope>
    <source>
        <strain evidence="9">KCTC 52305</strain>
    </source>
</reference>
<keyword evidence="10" id="KW-1185">Reference proteome</keyword>
<evidence type="ECO:0000256" key="7">
    <source>
        <dbReference type="SAM" id="Phobius"/>
    </source>
</evidence>
<dbReference type="SUPFAM" id="SSF53448">
    <property type="entry name" value="Nucleotide-diphospho-sugar transferases"/>
    <property type="match status" value="1"/>
</dbReference>
<keyword evidence="5 7" id="KW-1133">Transmembrane helix</keyword>
<evidence type="ECO:0000313" key="10">
    <source>
        <dbReference type="Proteomes" id="UP001055167"/>
    </source>
</evidence>
<reference evidence="9" key="2">
    <citation type="submission" date="2021-08" db="EMBL/GenBank/DDBJ databases">
        <authorList>
            <person name="Tani A."/>
            <person name="Ola A."/>
            <person name="Ogura Y."/>
            <person name="Katsura K."/>
            <person name="Hayashi T."/>
        </authorList>
    </citation>
    <scope>NUCLEOTIDE SEQUENCE</scope>
    <source>
        <strain evidence="9">KCTC 52305</strain>
    </source>
</reference>
<proteinExistence type="predicted"/>
<evidence type="ECO:0000256" key="2">
    <source>
        <dbReference type="ARBA" id="ARBA00022676"/>
    </source>
</evidence>
<dbReference type="Proteomes" id="UP001055167">
    <property type="component" value="Unassembled WGS sequence"/>
</dbReference>
<feature type="transmembrane region" description="Helical" evidence="7">
    <location>
        <begin position="559"/>
        <end position="582"/>
    </location>
</feature>
<keyword evidence="4 7" id="KW-0812">Transmembrane</keyword>
<keyword evidence="3" id="KW-0808">Transferase</keyword>
<evidence type="ECO:0000256" key="4">
    <source>
        <dbReference type="ARBA" id="ARBA00022692"/>
    </source>
</evidence>
<comment type="subcellular location">
    <subcellularLocation>
        <location evidence="1">Membrane</location>
        <topology evidence="1">Multi-pass membrane protein</topology>
    </subcellularLocation>
</comment>
<dbReference type="PANTHER" id="PTHR43867">
    <property type="entry name" value="CELLULOSE SYNTHASE CATALYTIC SUBUNIT A [UDP-FORMING]"/>
    <property type="match status" value="1"/>
</dbReference>
<evidence type="ECO:0000256" key="6">
    <source>
        <dbReference type="ARBA" id="ARBA00023136"/>
    </source>
</evidence>
<dbReference type="Pfam" id="PF13632">
    <property type="entry name" value="Glyco_trans_2_3"/>
    <property type="match status" value="1"/>
</dbReference>
<dbReference type="InterPro" id="IPR029044">
    <property type="entry name" value="Nucleotide-diphossugar_trans"/>
</dbReference>